<dbReference type="PaxDb" id="122586-NMB1316"/>
<dbReference type="HOGENOM" id="CLU_1775472_0_0_4"/>
<dbReference type="STRING" id="122586.NMB1316"/>
<accession>Q9JZ34</accession>
<evidence type="ECO:0000313" key="2">
    <source>
        <dbReference type="Proteomes" id="UP000000425"/>
    </source>
</evidence>
<dbReference type="KEGG" id="nme:NMB1316"/>
<evidence type="ECO:0000313" key="1">
    <source>
        <dbReference type="EMBL" id="AAF41691.1"/>
    </source>
</evidence>
<dbReference type="Proteomes" id="UP000000425">
    <property type="component" value="Chromosome"/>
</dbReference>
<gene>
    <name evidence="1" type="ordered locus">NMB1316</name>
</gene>
<dbReference type="EMBL" id="AE002098">
    <property type="protein sequence ID" value="AAF41691.1"/>
    <property type="molecule type" value="Genomic_DNA"/>
</dbReference>
<reference evidence="1 2" key="1">
    <citation type="journal article" date="2000" name="Science">
        <title>Complete genome sequence of Neisseria meningitidis serogroup B strain MC58.</title>
        <authorList>
            <person name="Tettelin H."/>
            <person name="Saunders N.J."/>
            <person name="Heidelberg J."/>
            <person name="Jeffries A.C."/>
            <person name="Nelson K.E."/>
            <person name="Eisen J.A."/>
            <person name="Ketchum K.A."/>
            <person name="Hood D.W."/>
            <person name="Peden J.F."/>
            <person name="Dodson R.J."/>
            <person name="Nelson W.C."/>
            <person name="Gwinn M.L."/>
            <person name="DeBoy R."/>
            <person name="Peterson J.D."/>
            <person name="Hickey E.K."/>
            <person name="Haft D.H."/>
            <person name="Salzberg S.L."/>
            <person name="White O."/>
            <person name="Fleischmann R.D."/>
            <person name="Dougherty B.A."/>
            <person name="Mason T."/>
            <person name="Ciecko A."/>
            <person name="Parksey D.S."/>
            <person name="Blair E."/>
            <person name="Cittone H."/>
            <person name="Clark E.B."/>
            <person name="Cotton M.D."/>
            <person name="Utterback T.R."/>
            <person name="Khouri H."/>
            <person name="Qin H."/>
            <person name="Vamathevan J."/>
            <person name="Gill J."/>
            <person name="Scarlato V."/>
            <person name="Masignani V."/>
            <person name="Pizza M."/>
            <person name="Grandi G."/>
            <person name="Sun L."/>
            <person name="Smith H.O."/>
            <person name="Fraser C.M."/>
            <person name="Moxon E.R."/>
            <person name="Rappuoli R."/>
            <person name="Venter J.C."/>
        </authorList>
    </citation>
    <scope>NUCLEOTIDE SEQUENCE [LARGE SCALE GENOMIC DNA]</scope>
    <source>
        <strain evidence="2">ATCC BAA-335 / MC58</strain>
    </source>
</reference>
<proteinExistence type="predicted"/>
<dbReference type="PIR" id="C81096">
    <property type="entry name" value="C81096"/>
</dbReference>
<dbReference type="InParanoid" id="Q9JZ34"/>
<keyword evidence="2" id="KW-1185">Reference proteome</keyword>
<dbReference type="AlphaFoldDB" id="Q9JZ34"/>
<sequence>MNQRAHSSAVIRRRCAIHCFQAALSLYAVFFDALVECDLMNARKTRRSNHDGVVDTQRAQGFRVCQRDTGIVQRHDRPASGRLVFSNARKRVLTFAEGFQLGKRFAFRRIFFCGFNLQNIVRILRILPNGEIAVSIGSPCRRSHQA</sequence>
<organism evidence="1 2">
    <name type="scientific">Neisseria meningitidis serogroup B (strain ATCC BAA-335 / MC58)</name>
    <dbReference type="NCBI Taxonomy" id="122586"/>
    <lineage>
        <taxon>Bacteria</taxon>
        <taxon>Pseudomonadati</taxon>
        <taxon>Pseudomonadota</taxon>
        <taxon>Betaproteobacteria</taxon>
        <taxon>Neisseriales</taxon>
        <taxon>Neisseriaceae</taxon>
        <taxon>Neisseria</taxon>
    </lineage>
</organism>
<protein>
    <submittedName>
        <fullName evidence="1">Uncharacterized protein</fullName>
    </submittedName>
</protein>
<name>Q9JZ34_NEIMB</name>